<comment type="caution">
    <text evidence="1">The sequence shown here is derived from an EMBL/GenBank/DDBJ whole genome shotgun (WGS) entry which is preliminary data.</text>
</comment>
<dbReference type="EMBL" id="SLUL01000006">
    <property type="protein sequence ID" value="TCL49732.1"/>
    <property type="molecule type" value="Genomic_DNA"/>
</dbReference>
<organism evidence="1 2">
    <name type="scientific">Thermolongibacillus altinsuensis</name>
    <dbReference type="NCBI Taxonomy" id="575256"/>
    <lineage>
        <taxon>Bacteria</taxon>
        <taxon>Bacillati</taxon>
        <taxon>Bacillota</taxon>
        <taxon>Bacilli</taxon>
        <taxon>Bacillales</taxon>
        <taxon>Anoxybacillaceae</taxon>
        <taxon>Thermolongibacillus</taxon>
    </lineage>
</organism>
<proteinExistence type="predicted"/>
<accession>A0A4R1QDU7</accession>
<gene>
    <name evidence="1" type="ORF">EDD69_10684</name>
</gene>
<protein>
    <submittedName>
        <fullName evidence="1">YodL-like protein</fullName>
    </submittedName>
</protein>
<keyword evidence="2" id="KW-1185">Reference proteome</keyword>
<evidence type="ECO:0000313" key="1">
    <source>
        <dbReference type="EMBL" id="TCL49732.1"/>
    </source>
</evidence>
<dbReference type="AlphaFoldDB" id="A0A4R1QDU7"/>
<dbReference type="RefSeq" id="WP_165871744.1">
    <property type="nucleotide sequence ID" value="NZ_BSVG01000002.1"/>
</dbReference>
<name>A0A4R1QDU7_9BACL</name>
<evidence type="ECO:0000313" key="2">
    <source>
        <dbReference type="Proteomes" id="UP000295658"/>
    </source>
</evidence>
<sequence length="105" mass="12317">MIRALMGKILKNEQCYDVTIFQTPQFGQTKGYKQVYRLTVVGEDHDDVLAEVYRMFNVPDLVPKDYTARYMGTGDILLIDEGRNGQFCYRLCPDGWEKIHRIHLR</sequence>
<reference evidence="1 2" key="1">
    <citation type="submission" date="2019-03" db="EMBL/GenBank/DDBJ databases">
        <title>Genomic Encyclopedia of Type Strains, Phase IV (KMG-IV): sequencing the most valuable type-strain genomes for metagenomic binning, comparative biology and taxonomic classification.</title>
        <authorList>
            <person name="Goeker M."/>
        </authorList>
    </citation>
    <scope>NUCLEOTIDE SEQUENCE [LARGE SCALE GENOMIC DNA]</scope>
    <source>
        <strain evidence="1 2">DSM 24979</strain>
    </source>
</reference>
<dbReference type="Proteomes" id="UP000295658">
    <property type="component" value="Unassembled WGS sequence"/>
</dbReference>